<protein>
    <submittedName>
        <fullName evidence="1">Uncharacterized protein</fullName>
    </submittedName>
</protein>
<proteinExistence type="predicted"/>
<keyword evidence="2" id="KW-1185">Reference proteome</keyword>
<dbReference type="AlphaFoldDB" id="A0AAE0A1H9"/>
<dbReference type="Proteomes" id="UP001281410">
    <property type="component" value="Unassembled WGS sequence"/>
</dbReference>
<dbReference type="EMBL" id="JANJYJ010000007">
    <property type="protein sequence ID" value="KAK3198557.1"/>
    <property type="molecule type" value="Genomic_DNA"/>
</dbReference>
<evidence type="ECO:0000313" key="1">
    <source>
        <dbReference type="EMBL" id="KAK3198557.1"/>
    </source>
</evidence>
<sequence length="129" mass="14909">MQTIKSLKKMVEGLLEKDEIYWKQRSTADWLCDGDQNSKFFHARASARKRKNFISSLLNKNGCPQDTDEGMADTIREYFSDIFRSSIPPLSTIKKVTGVIHARRNDDMRNDLNRAFIVDEIKATVFSMD</sequence>
<gene>
    <name evidence="1" type="ORF">Dsin_021972</name>
</gene>
<name>A0AAE0A1H9_9ROSI</name>
<evidence type="ECO:0000313" key="2">
    <source>
        <dbReference type="Proteomes" id="UP001281410"/>
    </source>
</evidence>
<organism evidence="1 2">
    <name type="scientific">Dipteronia sinensis</name>
    <dbReference type="NCBI Taxonomy" id="43782"/>
    <lineage>
        <taxon>Eukaryota</taxon>
        <taxon>Viridiplantae</taxon>
        <taxon>Streptophyta</taxon>
        <taxon>Embryophyta</taxon>
        <taxon>Tracheophyta</taxon>
        <taxon>Spermatophyta</taxon>
        <taxon>Magnoliopsida</taxon>
        <taxon>eudicotyledons</taxon>
        <taxon>Gunneridae</taxon>
        <taxon>Pentapetalae</taxon>
        <taxon>rosids</taxon>
        <taxon>malvids</taxon>
        <taxon>Sapindales</taxon>
        <taxon>Sapindaceae</taxon>
        <taxon>Hippocastanoideae</taxon>
        <taxon>Acereae</taxon>
        <taxon>Dipteronia</taxon>
    </lineage>
</organism>
<reference evidence="1" key="1">
    <citation type="journal article" date="2023" name="Plant J.">
        <title>Genome sequences and population genomics provide insights into the demographic history, inbreeding, and mutation load of two 'living fossil' tree species of Dipteronia.</title>
        <authorList>
            <person name="Feng Y."/>
            <person name="Comes H.P."/>
            <person name="Chen J."/>
            <person name="Zhu S."/>
            <person name="Lu R."/>
            <person name="Zhang X."/>
            <person name="Li P."/>
            <person name="Qiu J."/>
            <person name="Olsen K.M."/>
            <person name="Qiu Y."/>
        </authorList>
    </citation>
    <scope>NUCLEOTIDE SEQUENCE</scope>
    <source>
        <strain evidence="1">NBL</strain>
    </source>
</reference>
<comment type="caution">
    <text evidence="1">The sequence shown here is derived from an EMBL/GenBank/DDBJ whole genome shotgun (WGS) entry which is preliminary data.</text>
</comment>
<accession>A0AAE0A1H9</accession>